<name>A0A336MUP6_CULSO</name>
<feature type="region of interest" description="Disordered" evidence="2">
    <location>
        <begin position="146"/>
        <end position="209"/>
    </location>
</feature>
<dbReference type="VEuPathDB" id="VectorBase:CSON005047"/>
<reference evidence="3" key="1">
    <citation type="submission" date="2018-07" db="EMBL/GenBank/DDBJ databases">
        <authorList>
            <person name="Quirk P.G."/>
            <person name="Krulwich T.A."/>
        </authorList>
    </citation>
    <scope>NUCLEOTIDE SEQUENCE</scope>
</reference>
<feature type="region of interest" description="Disordered" evidence="2">
    <location>
        <begin position="554"/>
        <end position="606"/>
    </location>
</feature>
<feature type="compositionally biased region" description="Low complexity" evidence="2">
    <location>
        <begin position="447"/>
        <end position="457"/>
    </location>
</feature>
<evidence type="ECO:0000313" key="3">
    <source>
        <dbReference type="EMBL" id="SSX32493.1"/>
    </source>
</evidence>
<accession>A0A336MUP6</accession>
<dbReference type="EMBL" id="UFQT01002042">
    <property type="protein sequence ID" value="SSX32493.1"/>
    <property type="molecule type" value="Genomic_DNA"/>
</dbReference>
<feature type="coiled-coil region" evidence="1">
    <location>
        <begin position="1148"/>
        <end position="1286"/>
    </location>
</feature>
<dbReference type="PANTHER" id="PTHR31540">
    <property type="entry name" value="CENTROSOMAL PROTEIN OF 131 KDA"/>
    <property type="match status" value="1"/>
</dbReference>
<dbReference type="InterPro" id="IPR030465">
    <property type="entry name" value="CEP131"/>
</dbReference>
<feature type="region of interest" description="Disordered" evidence="2">
    <location>
        <begin position="288"/>
        <end position="316"/>
    </location>
</feature>
<feature type="region of interest" description="Disordered" evidence="2">
    <location>
        <begin position="437"/>
        <end position="458"/>
    </location>
</feature>
<keyword evidence="1" id="KW-0175">Coiled coil</keyword>
<protein>
    <submittedName>
        <fullName evidence="3">CSON005047 protein</fullName>
    </submittedName>
</protein>
<feature type="compositionally biased region" description="Polar residues" evidence="2">
    <location>
        <begin position="584"/>
        <end position="595"/>
    </location>
</feature>
<sequence length="1297" mass="149590">MNLSLRGSQINLATRSESNSTHGNRQQNFSGNSGGQVLTKNRPRSASVGTHSRNKKNILLKRQSEGNRPLSADNKNNIQESVSSKGLTISSKKKYTTSTNLLNLLNSEDSRESSVVDFESKPYNSTLTNNNTKLSERAKNLNEKMNSNTKDVEKQIKGTNYENNDVMIKNRNNNINNDNHIESETSSESPSSERYNIKTNKNKGTSSSSIHTAKIDEIKSGNNVINTNKGILKSEIKSNKSQNHDDKDQSTYQSWVIKNIKTKSIDLPGRVSFSTNDVYEIVDYSDDYEDTDKSLSDSPKMVPPPKPSSSILNNNHHHHHDLYSLSKSRSLDCSEYLATMERDEFDGELMGDDTDEALTDIETKYCNSSRCSAMYDSSLAKARMESKAREEADKIVEEYKKEISELKSIHSQNPYSSSKINVTESFTDYFPDSPPYKSDILNRKDSSSSTSSTKTTSINNEFMPKNYEATSSLYTVIKPKIDIKSDTSTDSPSITKDDFNTLPVRLNNVWEKENSSKINTAYSMKHTNNTSDISGNNVTIKNYLRNKNYTEVDNRLPKQMKKNNDLHPSNSKKKLKEKPKSTSNRIKSAPVSSSAKLRKAKSNPTLREDRSIGEFEIDKVVSWMSIHDSDAFSDTASVLGGSSNAINHGTESNNKSINIRTNAWKGRSEDEGNYSTEDGLDTDSPYEEIVSVIKEIENEKSNKGDYQSLKTDVEFKLNTILNTIESPDSAISDDDKMTTTSKESSKVSEILNYLDEVDTKCEKTLQNIRNTSGSCIADSTSEIDLIFEPDSTDDIPKVSELLMLTNHQLCRKIVNLSLRVNELNNAIQLSKEHVSNVRAEKMKTVRLEKQNTQKRLNEQKKHYEDIVQRHQTFIEQLLKDKANLCEKVNQLTRRLDSQNQAWEHKLKTEIERAKETVMAGEKLRREKWVRDNTKKIKELTVKGLEMEINKMQTQHQKEITDLKKIHQKELIDTSDEMKQKFDEEERKIRESYAKDREAAIERERLAIVERFEKQLDDERKLFEQHKQRLIKDFESEKAKIGKDIQEQKSNYDASREKLKSESMDLLHHVKTEFKEKLKQKELKHQNDMKKLEEQFEADFAVWKREYETTMKLRECERENYIRQQSRAERDRQIESIIAKVDGEALKNQQEFEIKMNRLKEKYEREIAELEKTEAETKEKYIENKSRLAECEANITNLQATAKQLDTQLSHFKKMCDEFMKEKENMRIEARKEIENELKNMKEGRDTEIQRIYSRVQKAIEKKDATLEALQKDNTRLKERCLKLDAIVKQQRKDYVKK</sequence>
<feature type="compositionally biased region" description="Low complexity" evidence="2">
    <location>
        <begin position="163"/>
        <end position="209"/>
    </location>
</feature>
<proteinExistence type="predicted"/>
<feature type="coiled-coil region" evidence="1">
    <location>
        <begin position="806"/>
        <end position="901"/>
    </location>
</feature>
<evidence type="ECO:0000256" key="1">
    <source>
        <dbReference type="SAM" id="Coils"/>
    </source>
</evidence>
<dbReference type="GO" id="GO:0005929">
    <property type="term" value="C:cilium"/>
    <property type="evidence" value="ECO:0007669"/>
    <property type="project" value="GOC"/>
</dbReference>
<dbReference type="GO" id="GO:0010824">
    <property type="term" value="P:regulation of centrosome duplication"/>
    <property type="evidence" value="ECO:0007669"/>
    <property type="project" value="TreeGrafter"/>
</dbReference>
<feature type="compositionally biased region" description="Polar residues" evidence="2">
    <location>
        <begin position="1"/>
        <end position="39"/>
    </location>
</feature>
<gene>
    <name evidence="3" type="primary">CSON005047</name>
</gene>
<evidence type="ECO:0000256" key="2">
    <source>
        <dbReference type="SAM" id="MobiDB-lite"/>
    </source>
</evidence>
<dbReference type="GO" id="GO:0034451">
    <property type="term" value="C:centriolar satellite"/>
    <property type="evidence" value="ECO:0007669"/>
    <property type="project" value="TreeGrafter"/>
</dbReference>
<organism evidence="3">
    <name type="scientific">Culicoides sonorensis</name>
    <name type="common">Biting midge</name>
    <dbReference type="NCBI Taxonomy" id="179676"/>
    <lineage>
        <taxon>Eukaryota</taxon>
        <taxon>Metazoa</taxon>
        <taxon>Ecdysozoa</taxon>
        <taxon>Arthropoda</taxon>
        <taxon>Hexapoda</taxon>
        <taxon>Insecta</taxon>
        <taxon>Pterygota</taxon>
        <taxon>Neoptera</taxon>
        <taxon>Endopterygota</taxon>
        <taxon>Diptera</taxon>
        <taxon>Nematocera</taxon>
        <taxon>Chironomoidea</taxon>
        <taxon>Ceratopogonidae</taxon>
        <taxon>Ceratopogoninae</taxon>
        <taxon>Culicoides</taxon>
        <taxon>Monoculicoides</taxon>
    </lineage>
</organism>
<feature type="region of interest" description="Disordered" evidence="2">
    <location>
        <begin position="1"/>
        <end position="79"/>
    </location>
</feature>
<dbReference type="GO" id="GO:0035735">
    <property type="term" value="P:intraciliary transport involved in cilium assembly"/>
    <property type="evidence" value="ECO:0007669"/>
    <property type="project" value="InterPro"/>
</dbReference>
<feature type="region of interest" description="Disordered" evidence="2">
    <location>
        <begin position="661"/>
        <end position="682"/>
    </location>
</feature>
<feature type="coiled-coil region" evidence="1">
    <location>
        <begin position="967"/>
        <end position="1050"/>
    </location>
</feature>
<dbReference type="PANTHER" id="PTHR31540:SF1">
    <property type="entry name" value="CENTROSOMAL PROTEIN OF 131 KDA"/>
    <property type="match status" value="1"/>
</dbReference>